<dbReference type="SUPFAM" id="SSF46785">
    <property type="entry name" value="Winged helix' DNA-binding domain"/>
    <property type="match status" value="1"/>
</dbReference>
<name>A0A9P6GYY6_9MICR</name>
<evidence type="ECO:0000313" key="1">
    <source>
        <dbReference type="EMBL" id="KAF9763163.1"/>
    </source>
</evidence>
<dbReference type="Proteomes" id="UP000740883">
    <property type="component" value="Unassembled WGS sequence"/>
</dbReference>
<comment type="caution">
    <text evidence="1">The sequence shown here is derived from an EMBL/GenBank/DDBJ whole genome shotgun (WGS) entry which is preliminary data.</text>
</comment>
<evidence type="ECO:0000313" key="2">
    <source>
        <dbReference type="Proteomes" id="UP000740883"/>
    </source>
</evidence>
<dbReference type="EMBL" id="SBJO01000094">
    <property type="protein sequence ID" value="KAF9763163.1"/>
    <property type="molecule type" value="Genomic_DNA"/>
</dbReference>
<dbReference type="InterPro" id="IPR036390">
    <property type="entry name" value="WH_DNA-bd_sf"/>
</dbReference>
<organism evidence="1 2">
    <name type="scientific">Nosema granulosis</name>
    <dbReference type="NCBI Taxonomy" id="83296"/>
    <lineage>
        <taxon>Eukaryota</taxon>
        <taxon>Fungi</taxon>
        <taxon>Fungi incertae sedis</taxon>
        <taxon>Microsporidia</taxon>
        <taxon>Nosematidae</taxon>
        <taxon>Nosema</taxon>
    </lineage>
</organism>
<dbReference type="OrthoDB" id="2196131at2759"/>
<keyword evidence="2" id="KW-1185">Reference proteome</keyword>
<dbReference type="AlphaFoldDB" id="A0A9P6GYY6"/>
<dbReference type="Gene3D" id="1.20.1310.10">
    <property type="entry name" value="Cullin Repeats"/>
    <property type="match status" value="1"/>
</dbReference>
<reference evidence="1 2" key="1">
    <citation type="journal article" date="2020" name="Genome Biol. Evol.">
        <title>Comparative genomics of strictly vertically transmitted, feminizing microsporidia endosymbionts of amphipod crustaceans.</title>
        <authorList>
            <person name="Cormier A."/>
            <person name="Chebbi M.A."/>
            <person name="Giraud I."/>
            <person name="Wattier R."/>
            <person name="Teixeira M."/>
            <person name="Gilbert C."/>
            <person name="Rigaud T."/>
            <person name="Cordaux R."/>
        </authorList>
    </citation>
    <scope>NUCLEOTIDE SEQUENCE [LARGE SCALE GENOMIC DNA]</scope>
    <source>
        <strain evidence="1 2">Ou3-Ou53</strain>
    </source>
</reference>
<proteinExistence type="predicted"/>
<gene>
    <name evidence="1" type="ORF">NGRA_1458</name>
</gene>
<sequence length="700" mass="81806">MENLTLKILESPEKITSNDFISIYNTVYTHCTQKSDVFVVRGKDVYDSLKSVLVSYFENLRPISSLKSFNRLFHKFIKSLDLLTASYSYLERYYIKSAINIRDGYTQDITTLSYSIFYSKYMASYTQNLISNLLHEIEFQRKSENPKFENVAQASANLNTLLLYNDLGDVYEELVDRYYKIFYKSVKDTPISNIIQKTHREIEMAQHFFGFSHRSDFLKLTSCLSRRVKESLDFYVLEFNIQNNLFEYFSKIFYHMKEEHSRMFIETHNKLVLKEMEGMGIIDLVIYYIDTVILFMRNPLNTSSILQTVEEYLKKTLSNKENVVDLVDLVEEIRVDKNPKINNIIKNRAVDTKLALELAMKAIKLSHEHEKIIKSITRNIQHRLINENVDFSYENNFTNENVDFSYSFTRDQMLMVSIETVFGSSYISWLKISIDRFLKPTRQNFGIANQENDLKTEIHLLTRGFWSIPETKTTLHPTLRGIESILIKQSLNMFPRSEINTCYRASPAIFSLNEYDFRVSSDVLSMIMYFSECSSLEKVRELAKDANFEDNLRLCLENGIFIQKDGEIFINSNFNQLNYDGIIERNYNGRKRSKNKDDLEASKNKDDLEATKGIIDLFKVELKSPISAKDSIGKNNSLEMAIEAFVVRTLKKRKKMAVKELLENINKSYSCKGVGIEEILKKLQSKEFVKVEKESISYLV</sequence>
<accession>A0A9P6GYY6</accession>
<dbReference type="SUPFAM" id="SSF74788">
    <property type="entry name" value="Cullin repeat-like"/>
    <property type="match status" value="1"/>
</dbReference>
<protein>
    <submittedName>
        <fullName evidence="1">Uncharacterized protein</fullName>
    </submittedName>
</protein>
<dbReference type="InterPro" id="IPR016159">
    <property type="entry name" value="Cullin_repeat-like_dom_sf"/>
</dbReference>